<evidence type="ECO:0000256" key="5">
    <source>
        <dbReference type="ARBA" id="ARBA00022989"/>
    </source>
</evidence>
<keyword evidence="10" id="KW-1185">Reference proteome</keyword>
<evidence type="ECO:0000256" key="2">
    <source>
        <dbReference type="ARBA" id="ARBA00022448"/>
    </source>
</evidence>
<evidence type="ECO:0000313" key="9">
    <source>
        <dbReference type="EMBL" id="MFC4069630.1"/>
    </source>
</evidence>
<dbReference type="RefSeq" id="WP_378070527.1">
    <property type="nucleotide sequence ID" value="NZ_JBHSBL010000021.1"/>
</dbReference>
<feature type="transmembrane region" description="Helical" evidence="7">
    <location>
        <begin position="301"/>
        <end position="326"/>
    </location>
</feature>
<feature type="transmembrane region" description="Helical" evidence="7">
    <location>
        <begin position="52"/>
        <end position="69"/>
    </location>
</feature>
<keyword evidence="3" id="KW-1003">Cell membrane</keyword>
<reference evidence="10" key="1">
    <citation type="journal article" date="2019" name="Int. J. Syst. Evol. Microbiol.">
        <title>The Global Catalogue of Microorganisms (GCM) 10K type strain sequencing project: providing services to taxonomists for standard genome sequencing and annotation.</title>
        <authorList>
            <consortium name="The Broad Institute Genomics Platform"/>
            <consortium name="The Broad Institute Genome Sequencing Center for Infectious Disease"/>
            <person name="Wu L."/>
            <person name="Ma J."/>
        </authorList>
    </citation>
    <scope>NUCLEOTIDE SEQUENCE [LARGE SCALE GENOMIC DNA]</scope>
    <source>
        <strain evidence="10">TBRC 5832</strain>
    </source>
</reference>
<evidence type="ECO:0000256" key="1">
    <source>
        <dbReference type="ARBA" id="ARBA00004651"/>
    </source>
</evidence>
<evidence type="ECO:0000313" key="10">
    <source>
        <dbReference type="Proteomes" id="UP001595867"/>
    </source>
</evidence>
<feature type="transmembrane region" description="Helical" evidence="7">
    <location>
        <begin position="359"/>
        <end position="385"/>
    </location>
</feature>
<proteinExistence type="predicted"/>
<feature type="domain" description="Major facilitator superfamily (MFS) profile" evidence="8">
    <location>
        <begin position="15"/>
        <end position="503"/>
    </location>
</feature>
<comment type="subcellular location">
    <subcellularLocation>
        <location evidence="1">Cell membrane</location>
        <topology evidence="1">Multi-pass membrane protein</topology>
    </subcellularLocation>
</comment>
<sequence>MTLIANRAGRREWVALSVLVLPLLLVSMDITVLYFAVPEIAADLAPTSTQQLWMIDVYGFVLAGMLITMGNLGDIVGRRRLLLAGATLFGIASVMAAFAPTAEVLIAARALQGLGGATLMPSTLALVRNMFHDQQQRRSAIAVWSIGLSAGAAIGPIVSGLLLNNFWWGSIFLINVPVLALLWILTPMLVPEYRRAGAGSFDAVSSLLSLGAILPIIWGIKEAAAASALSVEAVASIVGGLIVGYFFIHRQRHREHPMLDLRMFRERGFGPAILVNLTAFLCLIGYGIFTTQYLLGVLGMTPLAAALWTMASPVLSFVLVPFAVIFTKKIRPAYVMAVAFLFVAAGFAAMTQVTPERNMPLIVAGTVGIGVGAAIVLTMITDLVVAVAPVETVGSVSALNQTFQEFGGALGIAVFGSIGAVLYGHNLEQNVTPDIPRSTVEAAEETIGSAVQISHDLPAGAADALLHAARGAFADAMNGVALVGLAVALSAAVFTVSRLRHVASLPDEEQVQASLDS</sequence>
<feature type="transmembrane region" description="Helical" evidence="7">
    <location>
        <begin position="81"/>
        <end position="100"/>
    </location>
</feature>
<dbReference type="Gene3D" id="1.20.1720.10">
    <property type="entry name" value="Multidrug resistance protein D"/>
    <property type="match status" value="1"/>
</dbReference>
<feature type="transmembrane region" description="Helical" evidence="7">
    <location>
        <begin position="476"/>
        <end position="496"/>
    </location>
</feature>
<protein>
    <submittedName>
        <fullName evidence="9">MFS transporter</fullName>
    </submittedName>
</protein>
<dbReference type="CDD" id="cd17321">
    <property type="entry name" value="MFS_MMR_MDR_like"/>
    <property type="match status" value="1"/>
</dbReference>
<name>A0ABV8J6K5_9ACTN</name>
<feature type="transmembrane region" description="Helical" evidence="7">
    <location>
        <begin position="12"/>
        <end position="37"/>
    </location>
</feature>
<organism evidence="9 10">
    <name type="scientific">Actinoplanes subglobosus</name>
    <dbReference type="NCBI Taxonomy" id="1547892"/>
    <lineage>
        <taxon>Bacteria</taxon>
        <taxon>Bacillati</taxon>
        <taxon>Actinomycetota</taxon>
        <taxon>Actinomycetes</taxon>
        <taxon>Micromonosporales</taxon>
        <taxon>Micromonosporaceae</taxon>
        <taxon>Actinoplanes</taxon>
    </lineage>
</organism>
<dbReference type="InterPro" id="IPR011701">
    <property type="entry name" value="MFS"/>
</dbReference>
<feature type="transmembrane region" description="Helical" evidence="7">
    <location>
        <begin position="406"/>
        <end position="424"/>
    </location>
</feature>
<evidence type="ECO:0000259" key="8">
    <source>
        <dbReference type="PROSITE" id="PS50850"/>
    </source>
</evidence>
<feature type="transmembrane region" description="Helical" evidence="7">
    <location>
        <begin position="333"/>
        <end position="353"/>
    </location>
</feature>
<dbReference type="Proteomes" id="UP001595867">
    <property type="component" value="Unassembled WGS sequence"/>
</dbReference>
<dbReference type="PANTHER" id="PTHR42718:SF47">
    <property type="entry name" value="METHYL VIOLOGEN RESISTANCE PROTEIN SMVA"/>
    <property type="match status" value="1"/>
</dbReference>
<evidence type="ECO:0000256" key="6">
    <source>
        <dbReference type="ARBA" id="ARBA00023136"/>
    </source>
</evidence>
<dbReference type="PROSITE" id="PS50850">
    <property type="entry name" value="MFS"/>
    <property type="match status" value="1"/>
</dbReference>
<dbReference type="PANTHER" id="PTHR42718">
    <property type="entry name" value="MAJOR FACILITATOR SUPERFAMILY MULTIDRUG TRANSPORTER MFSC"/>
    <property type="match status" value="1"/>
</dbReference>
<dbReference type="Gene3D" id="1.20.1250.20">
    <property type="entry name" value="MFS general substrate transporter like domains"/>
    <property type="match status" value="1"/>
</dbReference>
<evidence type="ECO:0000256" key="3">
    <source>
        <dbReference type="ARBA" id="ARBA00022475"/>
    </source>
</evidence>
<dbReference type="SUPFAM" id="SSF103473">
    <property type="entry name" value="MFS general substrate transporter"/>
    <property type="match status" value="1"/>
</dbReference>
<keyword evidence="5 7" id="KW-1133">Transmembrane helix</keyword>
<dbReference type="EMBL" id="JBHSBL010000021">
    <property type="protein sequence ID" value="MFC4069630.1"/>
    <property type="molecule type" value="Genomic_DNA"/>
</dbReference>
<dbReference type="InterPro" id="IPR020846">
    <property type="entry name" value="MFS_dom"/>
</dbReference>
<feature type="transmembrane region" description="Helical" evidence="7">
    <location>
        <begin position="106"/>
        <end position="127"/>
    </location>
</feature>
<feature type="transmembrane region" description="Helical" evidence="7">
    <location>
        <begin position="269"/>
        <end position="289"/>
    </location>
</feature>
<keyword evidence="2" id="KW-0813">Transport</keyword>
<keyword evidence="4 7" id="KW-0812">Transmembrane</keyword>
<feature type="transmembrane region" description="Helical" evidence="7">
    <location>
        <begin position="165"/>
        <end position="185"/>
    </location>
</feature>
<keyword evidence="6 7" id="KW-0472">Membrane</keyword>
<feature type="transmembrane region" description="Helical" evidence="7">
    <location>
        <begin position="139"/>
        <end position="159"/>
    </location>
</feature>
<comment type="caution">
    <text evidence="9">The sequence shown here is derived from an EMBL/GenBank/DDBJ whole genome shotgun (WGS) entry which is preliminary data.</text>
</comment>
<dbReference type="InterPro" id="IPR036259">
    <property type="entry name" value="MFS_trans_sf"/>
</dbReference>
<evidence type="ECO:0000256" key="4">
    <source>
        <dbReference type="ARBA" id="ARBA00022692"/>
    </source>
</evidence>
<evidence type="ECO:0000256" key="7">
    <source>
        <dbReference type="SAM" id="Phobius"/>
    </source>
</evidence>
<gene>
    <name evidence="9" type="ORF">ACFO0C_32305</name>
</gene>
<feature type="transmembrane region" description="Helical" evidence="7">
    <location>
        <begin position="197"/>
        <end position="218"/>
    </location>
</feature>
<feature type="transmembrane region" description="Helical" evidence="7">
    <location>
        <begin position="224"/>
        <end position="248"/>
    </location>
</feature>
<dbReference type="Pfam" id="PF07690">
    <property type="entry name" value="MFS_1"/>
    <property type="match status" value="1"/>
</dbReference>
<accession>A0ABV8J6K5</accession>